<dbReference type="Proteomes" id="UP000481043">
    <property type="component" value="Unassembled WGS sequence"/>
</dbReference>
<evidence type="ECO:0000256" key="3">
    <source>
        <dbReference type="ARBA" id="ARBA00022475"/>
    </source>
</evidence>
<dbReference type="GO" id="GO:0055085">
    <property type="term" value="P:transmembrane transport"/>
    <property type="evidence" value="ECO:0007669"/>
    <property type="project" value="InterPro"/>
</dbReference>
<name>A0A6M0Q2R4_9BACI</name>
<evidence type="ECO:0000256" key="5">
    <source>
        <dbReference type="ARBA" id="ARBA00022989"/>
    </source>
</evidence>
<gene>
    <name evidence="9" type="ORF">G4D63_02530</name>
</gene>
<dbReference type="GO" id="GO:0005886">
    <property type="term" value="C:plasma membrane"/>
    <property type="evidence" value="ECO:0007669"/>
    <property type="project" value="UniProtKB-SubCell"/>
</dbReference>
<sequence length="320" mass="36783">MNVISGLIKQLIIFLIIALLLISITLIPFGTEEVVSDYKLTYEYNWVLYWEQIKVTTLNLLTGNGLGITSIGITVSEHIQQYINRSLLLIILGYLLSLLFGFIKGLLDYKFAKTTQSLFGRITNILFTSLPDFFVFILLQYSFLLLARAGFPRLDLYGFEHWYNIILPLIALLIFPVFYLSKIVFTELKIAEKNDYILTAKSKGLHSYWILNRHIVKNCIQTFMAHGQTVFLFFLSSLPIIELLSAYNGAGYQLMTAILNKELNLALGYLLVFLLIMYVAVTFNKIILYIWTKERHSLFLTNRPQETKSNVTRNTKGVSL</sequence>
<keyword evidence="2 7" id="KW-0813">Transport</keyword>
<comment type="subcellular location">
    <subcellularLocation>
        <location evidence="1 7">Cell membrane</location>
        <topology evidence="1 7">Multi-pass membrane protein</topology>
    </subcellularLocation>
</comment>
<evidence type="ECO:0000313" key="10">
    <source>
        <dbReference type="Proteomes" id="UP000481043"/>
    </source>
</evidence>
<evidence type="ECO:0000313" key="9">
    <source>
        <dbReference type="EMBL" id="NEY70607.1"/>
    </source>
</evidence>
<dbReference type="AlphaFoldDB" id="A0A6M0Q2R4"/>
<keyword evidence="5 7" id="KW-1133">Transmembrane helix</keyword>
<feature type="transmembrane region" description="Helical" evidence="7">
    <location>
        <begin position="267"/>
        <end position="291"/>
    </location>
</feature>
<dbReference type="PANTHER" id="PTHR30465">
    <property type="entry name" value="INNER MEMBRANE ABC TRANSPORTER"/>
    <property type="match status" value="1"/>
</dbReference>
<accession>A0A6M0Q2R4</accession>
<keyword evidence="6 7" id="KW-0472">Membrane</keyword>
<evidence type="ECO:0000256" key="1">
    <source>
        <dbReference type="ARBA" id="ARBA00004651"/>
    </source>
</evidence>
<evidence type="ECO:0000256" key="7">
    <source>
        <dbReference type="RuleBase" id="RU363032"/>
    </source>
</evidence>
<dbReference type="InterPro" id="IPR035906">
    <property type="entry name" value="MetI-like_sf"/>
</dbReference>
<dbReference type="PROSITE" id="PS50928">
    <property type="entry name" value="ABC_TM1"/>
    <property type="match status" value="1"/>
</dbReference>
<comment type="similarity">
    <text evidence="7">Belongs to the binding-protein-dependent transport system permease family.</text>
</comment>
<feature type="transmembrane region" description="Helical" evidence="7">
    <location>
        <begin position="161"/>
        <end position="180"/>
    </location>
</feature>
<evidence type="ECO:0000256" key="6">
    <source>
        <dbReference type="ARBA" id="ARBA00023136"/>
    </source>
</evidence>
<reference evidence="9 10" key="1">
    <citation type="submission" date="2020-02" db="EMBL/GenBank/DDBJ databases">
        <title>Bacillus aquiflavi sp. nov., isolated from yellow water of strong flavor Chinese baijiu in Yibin region of China.</title>
        <authorList>
            <person name="Xie J."/>
        </authorList>
    </citation>
    <scope>NUCLEOTIDE SEQUENCE [LARGE SCALE GENOMIC DNA]</scope>
    <source>
        <strain evidence="9 10">SA4</strain>
    </source>
</reference>
<evidence type="ECO:0000256" key="4">
    <source>
        <dbReference type="ARBA" id="ARBA00022692"/>
    </source>
</evidence>
<proteinExistence type="inferred from homology"/>
<dbReference type="PANTHER" id="PTHR30465:SF94">
    <property type="entry name" value="NICKEL IMPORT SYSTEM PERMEASE PROTEIN NIKB"/>
    <property type="match status" value="1"/>
</dbReference>
<dbReference type="RefSeq" id="WP_163177365.1">
    <property type="nucleotide sequence ID" value="NZ_JAAIWM010000001.1"/>
</dbReference>
<organism evidence="9 10">
    <name type="scientific">Bacillus mesophilus</name>
    <dbReference type="NCBI Taxonomy" id="1808955"/>
    <lineage>
        <taxon>Bacteria</taxon>
        <taxon>Bacillati</taxon>
        <taxon>Bacillota</taxon>
        <taxon>Bacilli</taxon>
        <taxon>Bacillales</taxon>
        <taxon>Bacillaceae</taxon>
        <taxon>Bacillus</taxon>
    </lineage>
</organism>
<feature type="domain" description="ABC transmembrane type-1" evidence="8">
    <location>
        <begin position="83"/>
        <end position="282"/>
    </location>
</feature>
<feature type="transmembrane region" description="Helical" evidence="7">
    <location>
        <begin position="87"/>
        <end position="107"/>
    </location>
</feature>
<dbReference type="InterPro" id="IPR000515">
    <property type="entry name" value="MetI-like"/>
</dbReference>
<protein>
    <submittedName>
        <fullName evidence="9">ABC transporter permease subunit</fullName>
    </submittedName>
</protein>
<keyword evidence="4 7" id="KW-0812">Transmembrane</keyword>
<feature type="transmembrane region" description="Helical" evidence="7">
    <location>
        <begin position="230"/>
        <end position="247"/>
    </location>
</feature>
<comment type="caution">
    <text evidence="9">The sequence shown here is derived from an EMBL/GenBank/DDBJ whole genome shotgun (WGS) entry which is preliminary data.</text>
</comment>
<keyword evidence="3" id="KW-1003">Cell membrane</keyword>
<evidence type="ECO:0000259" key="8">
    <source>
        <dbReference type="PROSITE" id="PS50928"/>
    </source>
</evidence>
<dbReference type="Pfam" id="PF00528">
    <property type="entry name" value="BPD_transp_1"/>
    <property type="match status" value="1"/>
</dbReference>
<dbReference type="EMBL" id="JAAIWM010000001">
    <property type="protein sequence ID" value="NEY70607.1"/>
    <property type="molecule type" value="Genomic_DNA"/>
</dbReference>
<dbReference type="SUPFAM" id="SSF161098">
    <property type="entry name" value="MetI-like"/>
    <property type="match status" value="1"/>
</dbReference>
<keyword evidence="10" id="KW-1185">Reference proteome</keyword>
<feature type="transmembrane region" description="Helical" evidence="7">
    <location>
        <begin position="119"/>
        <end position="141"/>
    </location>
</feature>
<feature type="transmembrane region" description="Helical" evidence="7">
    <location>
        <begin position="12"/>
        <end position="30"/>
    </location>
</feature>
<evidence type="ECO:0000256" key="2">
    <source>
        <dbReference type="ARBA" id="ARBA00022448"/>
    </source>
</evidence>